<name>A0A9J5WFG4_SOLCO</name>
<gene>
    <name evidence="1" type="ORF">H5410_054641</name>
</gene>
<proteinExistence type="predicted"/>
<dbReference type="OrthoDB" id="1288152at2759"/>
<comment type="caution">
    <text evidence="1">The sequence shown here is derived from an EMBL/GenBank/DDBJ whole genome shotgun (WGS) entry which is preliminary data.</text>
</comment>
<dbReference type="EMBL" id="JACXVP010000011">
    <property type="protein sequence ID" value="KAG5574507.1"/>
    <property type="molecule type" value="Genomic_DNA"/>
</dbReference>
<sequence length="121" mass="14094">MGIITRHTNLRELHQRCWNSTSKNLVAKFILSIIPQNHYLGIMEIKRPSTKRSISLIAFNNCHLTKKVFININLRENWESLLKLMEIQLEDTIHTTVKWSRPSHHSMKLNTDGSCIRESSG</sequence>
<accession>A0A9J5WFG4</accession>
<protein>
    <submittedName>
        <fullName evidence="1">Uncharacterized protein</fullName>
    </submittedName>
</protein>
<evidence type="ECO:0000313" key="1">
    <source>
        <dbReference type="EMBL" id="KAG5574507.1"/>
    </source>
</evidence>
<reference evidence="1 2" key="1">
    <citation type="submission" date="2020-09" db="EMBL/GenBank/DDBJ databases">
        <title>De no assembly of potato wild relative species, Solanum commersonii.</title>
        <authorList>
            <person name="Cho K."/>
        </authorList>
    </citation>
    <scope>NUCLEOTIDE SEQUENCE [LARGE SCALE GENOMIC DNA]</scope>
    <source>
        <strain evidence="1">LZ3.2</strain>
        <tissue evidence="1">Leaf</tissue>
    </source>
</reference>
<dbReference type="Proteomes" id="UP000824120">
    <property type="component" value="Chromosome 11"/>
</dbReference>
<organism evidence="1 2">
    <name type="scientific">Solanum commersonii</name>
    <name type="common">Commerson's wild potato</name>
    <name type="synonym">Commerson's nightshade</name>
    <dbReference type="NCBI Taxonomy" id="4109"/>
    <lineage>
        <taxon>Eukaryota</taxon>
        <taxon>Viridiplantae</taxon>
        <taxon>Streptophyta</taxon>
        <taxon>Embryophyta</taxon>
        <taxon>Tracheophyta</taxon>
        <taxon>Spermatophyta</taxon>
        <taxon>Magnoliopsida</taxon>
        <taxon>eudicotyledons</taxon>
        <taxon>Gunneridae</taxon>
        <taxon>Pentapetalae</taxon>
        <taxon>asterids</taxon>
        <taxon>lamiids</taxon>
        <taxon>Solanales</taxon>
        <taxon>Solanaceae</taxon>
        <taxon>Solanoideae</taxon>
        <taxon>Solaneae</taxon>
        <taxon>Solanum</taxon>
    </lineage>
</organism>
<dbReference type="AlphaFoldDB" id="A0A9J5WFG4"/>
<evidence type="ECO:0000313" key="2">
    <source>
        <dbReference type="Proteomes" id="UP000824120"/>
    </source>
</evidence>
<keyword evidence="2" id="KW-1185">Reference proteome</keyword>